<evidence type="ECO:0000313" key="3">
    <source>
        <dbReference type="Proteomes" id="UP001235513"/>
    </source>
</evidence>
<keyword evidence="1" id="KW-0732">Signal</keyword>
<keyword evidence="3" id="KW-1185">Reference proteome</keyword>
<dbReference type="RefSeq" id="WP_306841428.1">
    <property type="nucleotide sequence ID" value="NZ_JAUSRL010000001.1"/>
</dbReference>
<sequence length="136" mass="15463">MKKYLLLFLLLCIGVKSFSQNTSPVEVASYTQRAKFSGGDEAFRKQFMEMLYAYVDTQSYAINGEISFLINISSEGKMNKLNVVPKIKNSEMFIDDVKYAMKKIKGKWTPAMYGDAPVDSKIIIKVNFSTNAYDHD</sequence>
<feature type="chain" id="PRO_5045134271" description="TonB C-terminal domain-containing protein" evidence="1">
    <location>
        <begin position="20"/>
        <end position="136"/>
    </location>
</feature>
<comment type="caution">
    <text evidence="2">The sequence shown here is derived from an EMBL/GenBank/DDBJ whole genome shotgun (WGS) entry which is preliminary data.</text>
</comment>
<dbReference type="EMBL" id="JAUSRL010000001">
    <property type="protein sequence ID" value="MDP9958935.1"/>
    <property type="molecule type" value="Genomic_DNA"/>
</dbReference>
<evidence type="ECO:0000256" key="1">
    <source>
        <dbReference type="SAM" id="SignalP"/>
    </source>
</evidence>
<reference evidence="2 3" key="1">
    <citation type="submission" date="2023-07" db="EMBL/GenBank/DDBJ databases">
        <title>Sorghum-associated microbial communities from plants grown in Nebraska, USA.</title>
        <authorList>
            <person name="Schachtman D."/>
        </authorList>
    </citation>
    <scope>NUCLEOTIDE SEQUENCE [LARGE SCALE GENOMIC DNA]</scope>
    <source>
        <strain evidence="2 3">CC351</strain>
    </source>
</reference>
<feature type="signal peptide" evidence="1">
    <location>
        <begin position="1"/>
        <end position="19"/>
    </location>
</feature>
<dbReference type="Proteomes" id="UP001235513">
    <property type="component" value="Unassembled WGS sequence"/>
</dbReference>
<evidence type="ECO:0000313" key="2">
    <source>
        <dbReference type="EMBL" id="MDP9958935.1"/>
    </source>
</evidence>
<name>A0ABT9SKG9_9FLAO</name>
<proteinExistence type="predicted"/>
<gene>
    <name evidence="2" type="ORF">J2T04_000802</name>
</gene>
<organism evidence="2 3">
    <name type="scientific">Chryseobacterium lathyri</name>
    <dbReference type="NCBI Taxonomy" id="395933"/>
    <lineage>
        <taxon>Bacteria</taxon>
        <taxon>Pseudomonadati</taxon>
        <taxon>Bacteroidota</taxon>
        <taxon>Flavobacteriia</taxon>
        <taxon>Flavobacteriales</taxon>
        <taxon>Weeksellaceae</taxon>
        <taxon>Chryseobacterium group</taxon>
        <taxon>Chryseobacterium</taxon>
    </lineage>
</organism>
<evidence type="ECO:0008006" key="4">
    <source>
        <dbReference type="Google" id="ProtNLM"/>
    </source>
</evidence>
<accession>A0ABT9SKG9</accession>
<protein>
    <recommendedName>
        <fullName evidence="4">TonB C-terminal domain-containing protein</fullName>
    </recommendedName>
</protein>